<dbReference type="EMBL" id="JADBGF010000002">
    <property type="protein sequence ID" value="MBE1603003.1"/>
    <property type="molecule type" value="Genomic_DNA"/>
</dbReference>
<dbReference type="Proteomes" id="UP000629287">
    <property type="component" value="Unassembled WGS sequence"/>
</dbReference>
<proteinExistence type="predicted"/>
<comment type="caution">
    <text evidence="1">The sequence shown here is derived from an EMBL/GenBank/DDBJ whole genome shotgun (WGS) entry which is preliminary data.</text>
</comment>
<organism evidence="1 2">
    <name type="scientific">Streptomyces stelliscabiei</name>
    <dbReference type="NCBI Taxonomy" id="146820"/>
    <lineage>
        <taxon>Bacteria</taxon>
        <taxon>Bacillati</taxon>
        <taxon>Actinomycetota</taxon>
        <taxon>Actinomycetes</taxon>
        <taxon>Kitasatosporales</taxon>
        <taxon>Streptomycetaceae</taxon>
        <taxon>Streptomyces</taxon>
    </lineage>
</organism>
<keyword evidence="2" id="KW-1185">Reference proteome</keyword>
<reference evidence="1 2" key="1">
    <citation type="submission" date="2020-10" db="EMBL/GenBank/DDBJ databases">
        <title>Sequencing the genomes of 1000 actinobacteria strains.</title>
        <authorList>
            <person name="Klenk H.-P."/>
        </authorList>
    </citation>
    <scope>NUCLEOTIDE SEQUENCE [LARGE SCALE GENOMIC DNA]</scope>
    <source>
        <strain evidence="1 2">DSM 41803</strain>
    </source>
</reference>
<evidence type="ECO:0000313" key="2">
    <source>
        <dbReference type="Proteomes" id="UP000629287"/>
    </source>
</evidence>
<name>A0A8I0PKC8_9ACTN</name>
<accession>A0A8I0PKC8</accession>
<gene>
    <name evidence="1" type="ORF">H4687_009232</name>
</gene>
<sequence length="56" mass="5612">MGNRTSNKQPERLPQRWALIFTGAVVAGAIVFALAGPAAALGAVGATVVGLHTLVA</sequence>
<dbReference type="AlphaFoldDB" id="A0A8I0PKC8"/>
<evidence type="ECO:0000313" key="1">
    <source>
        <dbReference type="EMBL" id="MBE1603003.1"/>
    </source>
</evidence>
<dbReference type="RefSeq" id="WP_159026176.1">
    <property type="nucleotide sequence ID" value="NZ_JADBGF010000002.1"/>
</dbReference>
<dbReference type="GeneID" id="86833522"/>
<protein>
    <submittedName>
        <fullName evidence="1">Uncharacterized protein</fullName>
    </submittedName>
</protein>